<evidence type="ECO:0000313" key="3">
    <source>
        <dbReference type="Proteomes" id="UP001185331"/>
    </source>
</evidence>
<reference evidence="2" key="1">
    <citation type="submission" date="2023-07" db="EMBL/GenBank/DDBJ databases">
        <title>Sorghum-associated microbial communities from plants grown in Nebraska, USA.</title>
        <authorList>
            <person name="Schachtman D."/>
        </authorList>
    </citation>
    <scope>NUCLEOTIDE SEQUENCE</scope>
    <source>
        <strain evidence="2">BE330</strain>
    </source>
</reference>
<gene>
    <name evidence="2" type="ORF">J2Y00_002168</name>
</gene>
<evidence type="ECO:0000259" key="1">
    <source>
        <dbReference type="Pfam" id="PF09722"/>
    </source>
</evidence>
<dbReference type="Pfam" id="PF09722">
    <property type="entry name" value="Xre_MbcA_ParS_C"/>
    <property type="match status" value="1"/>
</dbReference>
<comment type="caution">
    <text evidence="2">The sequence shown here is derived from an EMBL/GenBank/DDBJ whole genome shotgun (WGS) entry which is preliminary data.</text>
</comment>
<accession>A0AAE4BNC0</accession>
<dbReference type="RefSeq" id="WP_309852894.1">
    <property type="nucleotide sequence ID" value="NZ_JAVDQJ010000004.1"/>
</dbReference>
<proteinExistence type="predicted"/>
<dbReference type="Proteomes" id="UP001185331">
    <property type="component" value="Unassembled WGS sequence"/>
</dbReference>
<dbReference type="AlphaFoldDB" id="A0AAE4BNC0"/>
<organism evidence="2 3">
    <name type="scientific">Deinococcus soli</name>
    <name type="common">ex Cha et al. 2016</name>
    <dbReference type="NCBI Taxonomy" id="1309411"/>
    <lineage>
        <taxon>Bacteria</taxon>
        <taxon>Thermotogati</taxon>
        <taxon>Deinococcota</taxon>
        <taxon>Deinococci</taxon>
        <taxon>Deinococcales</taxon>
        <taxon>Deinococcaceae</taxon>
        <taxon>Deinococcus</taxon>
    </lineage>
</organism>
<sequence>MSTPVNLDDPAERARLGGGSLPPVRRILARWGVTGEQETQLLGFAPGTDLGAPVGDFTPAQLRRMSLVVGIYMAVSVLYRPDAVADGFVTRVNAHPLFGGRTPLDVMLSGGETAMVRVRERLDAQLAGHP</sequence>
<dbReference type="EMBL" id="JAVDQK010000005">
    <property type="protein sequence ID" value="MDR6218571.1"/>
    <property type="molecule type" value="Genomic_DNA"/>
</dbReference>
<name>A0AAE4BNC0_9DEIO</name>
<evidence type="ECO:0000313" key="2">
    <source>
        <dbReference type="EMBL" id="MDR6218571.1"/>
    </source>
</evidence>
<protein>
    <recommendedName>
        <fullName evidence="1">Antitoxin Xre/MbcA/ParS-like toxin-binding domain-containing protein</fullName>
    </recommendedName>
</protein>
<feature type="domain" description="Antitoxin Xre/MbcA/ParS-like toxin-binding" evidence="1">
    <location>
        <begin position="81"/>
        <end position="126"/>
    </location>
</feature>
<dbReference type="InterPro" id="IPR024467">
    <property type="entry name" value="Xre/MbcA/ParS-like_toxin-bd"/>
</dbReference>